<evidence type="ECO:0000313" key="2">
    <source>
        <dbReference type="Proteomes" id="UP000799753"/>
    </source>
</evidence>
<sequence>MHSNHASLSCSETSIITPTCFNFRAFRSTRATLMSLGLHIRIKANPKSSACRLPDFPNIPTRRCAVSARCGKEGASHLSTFFIVLRRSIMLISLALRTDPYSPLHYCSKLPQLYFLSPARMVAAVKRRSEATQTQSAQCGKLLHMPLHRTKTFVSDLHA</sequence>
<reference evidence="1" key="1">
    <citation type="journal article" date="2020" name="Stud. Mycol.">
        <title>101 Dothideomycetes genomes: a test case for predicting lifestyles and emergence of pathogens.</title>
        <authorList>
            <person name="Haridas S."/>
            <person name="Albert R."/>
            <person name="Binder M."/>
            <person name="Bloem J."/>
            <person name="Labutti K."/>
            <person name="Salamov A."/>
            <person name="Andreopoulos B."/>
            <person name="Baker S."/>
            <person name="Barry K."/>
            <person name="Bills G."/>
            <person name="Bluhm B."/>
            <person name="Cannon C."/>
            <person name="Castanera R."/>
            <person name="Culley D."/>
            <person name="Daum C."/>
            <person name="Ezra D."/>
            <person name="Gonzalez J."/>
            <person name="Henrissat B."/>
            <person name="Kuo A."/>
            <person name="Liang C."/>
            <person name="Lipzen A."/>
            <person name="Lutzoni F."/>
            <person name="Magnuson J."/>
            <person name="Mondo S."/>
            <person name="Nolan M."/>
            <person name="Ohm R."/>
            <person name="Pangilinan J."/>
            <person name="Park H.-J."/>
            <person name="Ramirez L."/>
            <person name="Alfaro M."/>
            <person name="Sun H."/>
            <person name="Tritt A."/>
            <person name="Yoshinaga Y."/>
            <person name="Zwiers L.-H."/>
            <person name="Turgeon B."/>
            <person name="Goodwin S."/>
            <person name="Spatafora J."/>
            <person name="Crous P."/>
            <person name="Grigoriev I."/>
        </authorList>
    </citation>
    <scope>NUCLEOTIDE SEQUENCE</scope>
    <source>
        <strain evidence="1">CBS 473.64</strain>
    </source>
</reference>
<protein>
    <submittedName>
        <fullName evidence="1">Uncharacterized protein</fullName>
    </submittedName>
</protein>
<gene>
    <name evidence="1" type="ORF">P280DRAFT_258413</name>
</gene>
<accession>A0A6A6RG40</accession>
<evidence type="ECO:0000313" key="1">
    <source>
        <dbReference type="EMBL" id="KAF2634419.1"/>
    </source>
</evidence>
<proteinExistence type="predicted"/>
<name>A0A6A6RG40_9PLEO</name>
<keyword evidence="2" id="KW-1185">Reference proteome</keyword>
<dbReference type="Proteomes" id="UP000799753">
    <property type="component" value="Unassembled WGS sequence"/>
</dbReference>
<dbReference type="AlphaFoldDB" id="A0A6A6RG40"/>
<organism evidence="1 2">
    <name type="scientific">Massarina eburnea CBS 473.64</name>
    <dbReference type="NCBI Taxonomy" id="1395130"/>
    <lineage>
        <taxon>Eukaryota</taxon>
        <taxon>Fungi</taxon>
        <taxon>Dikarya</taxon>
        <taxon>Ascomycota</taxon>
        <taxon>Pezizomycotina</taxon>
        <taxon>Dothideomycetes</taxon>
        <taxon>Pleosporomycetidae</taxon>
        <taxon>Pleosporales</taxon>
        <taxon>Massarineae</taxon>
        <taxon>Massarinaceae</taxon>
        <taxon>Massarina</taxon>
    </lineage>
</organism>
<dbReference type="EMBL" id="MU006830">
    <property type="protein sequence ID" value="KAF2634419.1"/>
    <property type="molecule type" value="Genomic_DNA"/>
</dbReference>